<organism evidence="9">
    <name type="scientific">Rhodosorus marinus</name>
    <dbReference type="NCBI Taxonomy" id="101924"/>
    <lineage>
        <taxon>Eukaryota</taxon>
        <taxon>Rhodophyta</taxon>
        <taxon>Stylonematophyceae</taxon>
        <taxon>Stylonematales</taxon>
        <taxon>Stylonemataceae</taxon>
        <taxon>Rhodosorus</taxon>
    </lineage>
</organism>
<dbReference type="Gene3D" id="3.40.390.10">
    <property type="entry name" value="Collagenase (Catalytic Domain)"/>
    <property type="match status" value="1"/>
</dbReference>
<dbReference type="FunFam" id="3.40.390.10:FF:000006">
    <property type="entry name" value="Thimet oligopeptidase 1"/>
    <property type="match status" value="1"/>
</dbReference>
<accession>A0A7S2ZH38</accession>
<evidence type="ECO:0000256" key="7">
    <source>
        <dbReference type="RuleBase" id="RU003435"/>
    </source>
</evidence>
<dbReference type="InterPro" id="IPR024077">
    <property type="entry name" value="Neurolysin/TOP_dom2"/>
</dbReference>
<dbReference type="GO" id="GO:0004222">
    <property type="term" value="F:metalloendopeptidase activity"/>
    <property type="evidence" value="ECO:0007669"/>
    <property type="project" value="InterPro"/>
</dbReference>
<dbReference type="InterPro" id="IPR024079">
    <property type="entry name" value="MetalloPept_cat_dom_sf"/>
</dbReference>
<evidence type="ECO:0000256" key="3">
    <source>
        <dbReference type="ARBA" id="ARBA00022723"/>
    </source>
</evidence>
<name>A0A7S2ZH38_9RHOD</name>
<comment type="cofactor">
    <cofactor evidence="7">
        <name>Zn(2+)</name>
        <dbReference type="ChEBI" id="CHEBI:29105"/>
    </cofactor>
    <text evidence="7">Binds 1 zinc ion.</text>
</comment>
<dbReference type="InterPro" id="IPR024080">
    <property type="entry name" value="Neurolysin/TOP_N"/>
</dbReference>
<sequence>MAYVPPLVSFNRTSEEIVEYQTEIIEQHKKELDELGAIEVWGEKELQVLGEVEMAFETNSSSCTFPMYVSTDASVREAAAKSEVQIDAYRVEASQREDIYLAVRALNERCENGEVVLEAELKRWIARLLRDFRRSGLELPKEDKDKLGECKKRISELCTEFSKNLNEDVTNATFLREELDGMPGPWLESLKKTEDGLKYYVTLKYPDMLPLMQRCRVAETRKRMDFLKGSMCQEANIPLFDEVLALRREVASLLGFDTFSDYALEIRMAKKPDTVLEFLQELKEKLKPLADKELARLLDLKKQECEATGMEFDGVVNAWDMLYYHTMLIDREYQLDESKLQEYFPLDVVTKGMHEIYQSILGLRFEEVKDLNSQWHENVQLFAVYEKDTGDFLGQFYLDMFPRDGKYGHAAVFGLQRTGLDASGKRQLPCCAMLCNFTPPTEDRPSLLKHREVETYFHEFGHVMHNICSEARVHSFACTRVERDFVEAPSQMLENWCYEREPLSMMSEHYLDKTPLPDELLQAVIKSRLVDTGLLNLRQVFFGVFDMTCHRSSEAVVTETLWKELRKSISLIPQQEGCNPTAGFAHLMGGYESGYYGYLWSEVYSADLFLAFQGRFLDPTMGMRYRKNILAPGGSLDGMDMVRNFLGREPSQDAFLKHVGLV</sequence>
<dbReference type="SUPFAM" id="SSF55486">
    <property type="entry name" value="Metalloproteases ('zincins'), catalytic domain"/>
    <property type="match status" value="1"/>
</dbReference>
<keyword evidence="3 7" id="KW-0479">Metal-binding</keyword>
<dbReference type="PANTHER" id="PTHR11804">
    <property type="entry name" value="PROTEASE M3 THIMET OLIGOPEPTIDASE-RELATED"/>
    <property type="match status" value="1"/>
</dbReference>
<comment type="similarity">
    <text evidence="1 7">Belongs to the peptidase M3 family.</text>
</comment>
<dbReference type="PANTHER" id="PTHR11804:SF84">
    <property type="entry name" value="SACCHAROLYSIN"/>
    <property type="match status" value="1"/>
</dbReference>
<dbReference type="GO" id="GO:0006518">
    <property type="term" value="P:peptide metabolic process"/>
    <property type="evidence" value="ECO:0007669"/>
    <property type="project" value="TreeGrafter"/>
</dbReference>
<evidence type="ECO:0000256" key="1">
    <source>
        <dbReference type="ARBA" id="ARBA00006040"/>
    </source>
</evidence>
<dbReference type="EMBL" id="HBHW01010457">
    <property type="protein sequence ID" value="CAE0039995.1"/>
    <property type="molecule type" value="Transcribed_RNA"/>
</dbReference>
<protein>
    <recommendedName>
        <fullName evidence="8">Peptidase M3A/M3B catalytic domain-containing protein</fullName>
    </recommendedName>
</protein>
<dbReference type="InterPro" id="IPR045090">
    <property type="entry name" value="Pept_M3A_M3B"/>
</dbReference>
<evidence type="ECO:0000313" key="10">
    <source>
        <dbReference type="EMBL" id="CAE0039995.1"/>
    </source>
</evidence>
<dbReference type="CDD" id="cd06455">
    <property type="entry name" value="M3A_TOP"/>
    <property type="match status" value="1"/>
</dbReference>
<gene>
    <name evidence="9" type="ORF">RMAR00112_LOCUS7953</name>
    <name evidence="10" type="ORF">RMAR00112_LOCUS7954</name>
</gene>
<evidence type="ECO:0000256" key="5">
    <source>
        <dbReference type="ARBA" id="ARBA00022833"/>
    </source>
</evidence>
<keyword evidence="5 7" id="KW-0862">Zinc</keyword>
<dbReference type="GO" id="GO:0005758">
    <property type="term" value="C:mitochondrial intermembrane space"/>
    <property type="evidence" value="ECO:0007669"/>
    <property type="project" value="TreeGrafter"/>
</dbReference>
<keyword evidence="6 7" id="KW-0482">Metalloprotease</keyword>
<dbReference type="EMBL" id="HBHW01010456">
    <property type="protein sequence ID" value="CAE0039994.1"/>
    <property type="molecule type" value="Transcribed_RNA"/>
</dbReference>
<evidence type="ECO:0000256" key="6">
    <source>
        <dbReference type="ARBA" id="ARBA00023049"/>
    </source>
</evidence>
<proteinExistence type="inferred from homology"/>
<evidence type="ECO:0000259" key="8">
    <source>
        <dbReference type="Pfam" id="PF01432"/>
    </source>
</evidence>
<evidence type="ECO:0000256" key="2">
    <source>
        <dbReference type="ARBA" id="ARBA00022670"/>
    </source>
</evidence>
<keyword evidence="4 7" id="KW-0378">Hydrolase</keyword>
<dbReference type="AlphaFoldDB" id="A0A7S2ZH38"/>
<dbReference type="Gene3D" id="1.10.1370.10">
    <property type="entry name" value="Neurolysin, domain 3"/>
    <property type="match status" value="1"/>
</dbReference>
<dbReference type="GO" id="GO:0046872">
    <property type="term" value="F:metal ion binding"/>
    <property type="evidence" value="ECO:0007669"/>
    <property type="project" value="UniProtKB-UniRule"/>
</dbReference>
<feature type="domain" description="Peptidase M3A/M3B catalytic" evidence="8">
    <location>
        <begin position="211"/>
        <end position="660"/>
    </location>
</feature>
<reference evidence="9" key="1">
    <citation type="submission" date="2021-01" db="EMBL/GenBank/DDBJ databases">
        <authorList>
            <person name="Corre E."/>
            <person name="Pelletier E."/>
            <person name="Niang G."/>
            <person name="Scheremetjew M."/>
            <person name="Finn R."/>
            <person name="Kale V."/>
            <person name="Holt S."/>
            <person name="Cochrane G."/>
            <person name="Meng A."/>
            <person name="Brown T."/>
            <person name="Cohen L."/>
        </authorList>
    </citation>
    <scope>NUCLEOTIDE SEQUENCE</scope>
    <source>
        <strain evidence="9">CCMP 769</strain>
    </source>
</reference>
<dbReference type="InterPro" id="IPR001567">
    <property type="entry name" value="Pept_M3A_M3B_dom"/>
</dbReference>
<dbReference type="Gene3D" id="1.20.1050.40">
    <property type="entry name" value="Endopeptidase. Chain P, domain 1"/>
    <property type="match status" value="1"/>
</dbReference>
<dbReference type="Pfam" id="PF01432">
    <property type="entry name" value="Peptidase_M3"/>
    <property type="match status" value="1"/>
</dbReference>
<keyword evidence="2 7" id="KW-0645">Protease</keyword>
<evidence type="ECO:0000313" key="9">
    <source>
        <dbReference type="EMBL" id="CAE0039994.1"/>
    </source>
</evidence>
<dbReference type="GO" id="GO:0006508">
    <property type="term" value="P:proteolysis"/>
    <property type="evidence" value="ECO:0007669"/>
    <property type="project" value="UniProtKB-KW"/>
</dbReference>
<evidence type="ECO:0000256" key="4">
    <source>
        <dbReference type="ARBA" id="ARBA00022801"/>
    </source>
</evidence>